<dbReference type="Proteomes" id="UP000266861">
    <property type="component" value="Unassembled WGS sequence"/>
</dbReference>
<accession>A0A397ILV6</accession>
<gene>
    <name evidence="1" type="ORF">Glove_217g114</name>
</gene>
<dbReference type="AlphaFoldDB" id="A0A397ILV6"/>
<dbReference type="EMBL" id="PQFF01000202">
    <property type="protein sequence ID" value="RHZ75198.1"/>
    <property type="molecule type" value="Genomic_DNA"/>
</dbReference>
<keyword evidence="2" id="KW-1185">Reference proteome</keyword>
<name>A0A397ILV6_9GLOM</name>
<evidence type="ECO:0000313" key="1">
    <source>
        <dbReference type="EMBL" id="RHZ75198.1"/>
    </source>
</evidence>
<evidence type="ECO:0000313" key="2">
    <source>
        <dbReference type="Proteomes" id="UP000266861"/>
    </source>
</evidence>
<sequence>MRCWDARVIHRPTFKELSNEFLKYYRDYYYYLNEGKNKDSEIGIQIIKAEEFSENQESTNTTTTTTPTLQLLLIVFFFKPTEPHSKMFIILDNKYNL</sequence>
<proteinExistence type="predicted"/>
<organism evidence="1 2">
    <name type="scientific">Diversispora epigaea</name>
    <dbReference type="NCBI Taxonomy" id="1348612"/>
    <lineage>
        <taxon>Eukaryota</taxon>
        <taxon>Fungi</taxon>
        <taxon>Fungi incertae sedis</taxon>
        <taxon>Mucoromycota</taxon>
        <taxon>Glomeromycotina</taxon>
        <taxon>Glomeromycetes</taxon>
        <taxon>Diversisporales</taxon>
        <taxon>Diversisporaceae</taxon>
        <taxon>Diversispora</taxon>
    </lineage>
</organism>
<reference evidence="1 2" key="1">
    <citation type="submission" date="2018-08" db="EMBL/GenBank/DDBJ databases">
        <title>Genome and evolution of the arbuscular mycorrhizal fungus Diversispora epigaea (formerly Glomus versiforme) and its bacterial endosymbionts.</title>
        <authorList>
            <person name="Sun X."/>
            <person name="Fei Z."/>
            <person name="Harrison M."/>
        </authorList>
    </citation>
    <scope>NUCLEOTIDE SEQUENCE [LARGE SCALE GENOMIC DNA]</scope>
    <source>
        <strain evidence="1 2">IT104</strain>
    </source>
</reference>
<comment type="caution">
    <text evidence="1">The sequence shown here is derived from an EMBL/GenBank/DDBJ whole genome shotgun (WGS) entry which is preliminary data.</text>
</comment>
<evidence type="ECO:0008006" key="3">
    <source>
        <dbReference type="Google" id="ProtNLM"/>
    </source>
</evidence>
<protein>
    <recommendedName>
        <fullName evidence="3">Serine-threonine/tyrosine-protein kinase catalytic domain-containing protein</fullName>
    </recommendedName>
</protein>